<dbReference type="SUPFAM" id="SSF51182">
    <property type="entry name" value="RmlC-like cupins"/>
    <property type="match status" value="1"/>
</dbReference>
<keyword evidence="5" id="KW-1185">Reference proteome</keyword>
<evidence type="ECO:0000259" key="1">
    <source>
        <dbReference type="Pfam" id="PF05523"/>
    </source>
</evidence>
<dbReference type="InterPro" id="IPR008894">
    <property type="entry name" value="QdtA_cupin_dom"/>
</dbReference>
<dbReference type="InterPro" id="IPR011051">
    <property type="entry name" value="RmlC_Cupin_sf"/>
</dbReference>
<evidence type="ECO:0000313" key="5">
    <source>
        <dbReference type="Proteomes" id="UP000241022"/>
    </source>
</evidence>
<dbReference type="Gene3D" id="2.60.120.10">
    <property type="entry name" value="Jelly Rolls"/>
    <property type="match status" value="1"/>
</dbReference>
<feature type="domain" description="Sugar 3,4-ketoisomerase QdtA cupin" evidence="1">
    <location>
        <begin position="18"/>
        <end position="142"/>
    </location>
</feature>
<proteinExistence type="predicted"/>
<dbReference type="AlphaFoldDB" id="A0A0A7V885"/>
<dbReference type="OrthoDB" id="49399at2157"/>
<sequence>MNNDEFFVHDLEKHDTKDVIDSHINGELTVIWRDWDNIIEDHPKMVYVNSVNPKEVKGPHLHKNRTTYFACIEGEIILVIKDSDGKFHEITVNPKKPSLVCVKNGIAAAIINPTEKISKVLVLADIAWKPNDNEMENVDFVNYDFNKWMQK</sequence>
<dbReference type="Proteomes" id="UP000241022">
    <property type="component" value="Unassembled WGS sequence"/>
</dbReference>
<dbReference type="Proteomes" id="UP000030944">
    <property type="component" value="Chromosome"/>
</dbReference>
<dbReference type="InterPro" id="IPR014710">
    <property type="entry name" value="RmlC-like_jellyroll"/>
</dbReference>
<organism evidence="2 4">
    <name type="scientific">Candidatus Nitrosopelagicus brevis</name>
    <dbReference type="NCBI Taxonomy" id="1410606"/>
    <lineage>
        <taxon>Archaea</taxon>
        <taxon>Nitrososphaerota</taxon>
    </lineage>
</organism>
<dbReference type="Pfam" id="PF05523">
    <property type="entry name" value="FdtA"/>
    <property type="match status" value="1"/>
</dbReference>
<dbReference type="EMBL" id="CP007026">
    <property type="protein sequence ID" value="AJA92880.1"/>
    <property type="molecule type" value="Genomic_DNA"/>
</dbReference>
<dbReference type="KEGG" id="nbv:T478_0156"/>
<protein>
    <submittedName>
        <fullName evidence="2">WxcM-like protein</fullName>
    </submittedName>
</protein>
<reference evidence="3 5" key="4">
    <citation type="submission" date="2018-04" db="EMBL/GenBank/DDBJ databases">
        <title>Transcriptomics of ammonia oxidizing archaea.</title>
        <authorList>
            <person name="Carini P."/>
        </authorList>
    </citation>
    <scope>NUCLEOTIDE SEQUENCE [LARGE SCALE GENOMIC DNA]</scope>
    <source>
        <strain evidence="3 5">U25</strain>
    </source>
</reference>
<dbReference type="STRING" id="1410606.T478_0156"/>
<accession>A0A0A7V885</accession>
<dbReference type="EMBL" id="LXWN01000002">
    <property type="protein sequence ID" value="PTL87690.1"/>
    <property type="molecule type" value="Genomic_DNA"/>
</dbReference>
<dbReference type="GeneID" id="24816054"/>
<evidence type="ECO:0000313" key="3">
    <source>
        <dbReference type="EMBL" id="PTL87690.1"/>
    </source>
</evidence>
<evidence type="ECO:0000313" key="4">
    <source>
        <dbReference type="Proteomes" id="UP000030944"/>
    </source>
</evidence>
<reference evidence="3" key="3">
    <citation type="submission" date="2016-05" db="EMBL/GenBank/DDBJ databases">
        <authorList>
            <person name="Lavstsen T."/>
            <person name="Jespersen J.S."/>
        </authorList>
    </citation>
    <scope>NUCLEOTIDE SEQUENCE [LARGE SCALE GENOMIC DNA]</scope>
    <source>
        <strain evidence="3">U25</strain>
    </source>
</reference>
<reference evidence="5" key="2">
    <citation type="submission" date="2016-05" db="EMBL/GenBank/DDBJ databases">
        <authorList>
            <person name="Dupont C."/>
            <person name="Santoro A."/>
        </authorList>
    </citation>
    <scope>NUCLEOTIDE SEQUENCE [LARGE SCALE GENOMIC DNA]</scope>
    <source>
        <strain evidence="5">U25</strain>
    </source>
</reference>
<name>A0A0A7V885_9ARCH</name>
<reference evidence="2 4" key="1">
    <citation type="journal article" date="2015" name="Proc. Natl. Acad. Sci. U.S.A.">
        <title>Genomic and proteomic characterization of "Candidatus Nitrosopelagicus brevis": An ammonia-oxidizing archaeon from the open ocean.</title>
        <authorList>
            <person name="Santoro A.E."/>
            <person name="Dupont C.L."/>
            <person name="Richter R.A."/>
            <person name="Craig M.T."/>
            <person name="Carini P."/>
            <person name="McIlvin M.R."/>
            <person name="Yang Y."/>
            <person name="Orsi W.D."/>
            <person name="Moran D.M."/>
            <person name="Saito M.A."/>
        </authorList>
    </citation>
    <scope>NUCLEOTIDE SEQUENCE [LARGE SCALE GENOMIC DNA]</scope>
    <source>
        <strain evidence="2">CN25</strain>
        <strain evidence="4">V2</strain>
    </source>
</reference>
<evidence type="ECO:0000313" key="2">
    <source>
        <dbReference type="EMBL" id="AJA92880.1"/>
    </source>
</evidence>
<gene>
    <name evidence="3" type="ORF">A7X95_05845</name>
    <name evidence="2" type="ORF">T478_0156</name>
</gene>
<dbReference type="RefSeq" id="WP_048106655.1">
    <property type="nucleotide sequence ID" value="NZ_CP007026.1"/>
</dbReference>
<dbReference type="HOGENOM" id="CLU_1736501_0_0_2"/>